<reference evidence="5" key="1">
    <citation type="submission" date="2020-02" db="EMBL/GenBank/DDBJ databases">
        <authorList>
            <person name="Scholz U."/>
            <person name="Mascher M."/>
            <person name="Fiebig A."/>
        </authorList>
    </citation>
    <scope>NUCLEOTIDE SEQUENCE</scope>
</reference>
<keyword evidence="4" id="KW-0175">Coiled coil</keyword>
<organism evidence="5 6">
    <name type="scientific">Spirodela intermedia</name>
    <name type="common">Intermediate duckweed</name>
    <dbReference type="NCBI Taxonomy" id="51605"/>
    <lineage>
        <taxon>Eukaryota</taxon>
        <taxon>Viridiplantae</taxon>
        <taxon>Streptophyta</taxon>
        <taxon>Embryophyta</taxon>
        <taxon>Tracheophyta</taxon>
        <taxon>Spermatophyta</taxon>
        <taxon>Magnoliopsida</taxon>
        <taxon>Liliopsida</taxon>
        <taxon>Araceae</taxon>
        <taxon>Lemnoideae</taxon>
        <taxon>Spirodela</taxon>
    </lineage>
</organism>
<dbReference type="Proteomes" id="UP000663760">
    <property type="component" value="Chromosome 1"/>
</dbReference>
<protein>
    <submittedName>
        <fullName evidence="5">Uncharacterized protein</fullName>
    </submittedName>
</protein>
<dbReference type="GO" id="GO:0009898">
    <property type="term" value="C:cytoplasmic side of plasma membrane"/>
    <property type="evidence" value="ECO:0007669"/>
    <property type="project" value="TreeGrafter"/>
</dbReference>
<dbReference type="EMBL" id="LR746264">
    <property type="protein sequence ID" value="CAA7389171.1"/>
    <property type="molecule type" value="Genomic_DNA"/>
</dbReference>
<dbReference type="PANTHER" id="PTHR22761">
    <property type="entry name" value="CHARGED MULTIVESICULAR BODY PROTEIN"/>
    <property type="match status" value="1"/>
</dbReference>
<evidence type="ECO:0000313" key="6">
    <source>
        <dbReference type="Proteomes" id="UP000663760"/>
    </source>
</evidence>
<dbReference type="Gene3D" id="6.10.250.1710">
    <property type="match status" value="1"/>
</dbReference>
<dbReference type="Pfam" id="PF03357">
    <property type="entry name" value="Snf7"/>
    <property type="match status" value="1"/>
</dbReference>
<evidence type="ECO:0000313" key="5">
    <source>
        <dbReference type="EMBL" id="CAA7389171.1"/>
    </source>
</evidence>
<keyword evidence="3" id="KW-0967">Endosome</keyword>
<comment type="subcellular location">
    <subcellularLocation>
        <location evidence="1">Endosome</location>
    </subcellularLocation>
</comment>
<dbReference type="AlphaFoldDB" id="A0A7I8K0E9"/>
<dbReference type="PANTHER" id="PTHR22761:SF10">
    <property type="entry name" value="GH13992P"/>
    <property type="match status" value="1"/>
</dbReference>
<evidence type="ECO:0000256" key="4">
    <source>
        <dbReference type="SAM" id="Coils"/>
    </source>
</evidence>
<evidence type="ECO:0000256" key="3">
    <source>
        <dbReference type="ARBA" id="ARBA00022753"/>
    </source>
</evidence>
<proteinExistence type="inferred from homology"/>
<dbReference type="GO" id="GO:0000815">
    <property type="term" value="C:ESCRT III complex"/>
    <property type="evidence" value="ECO:0007669"/>
    <property type="project" value="TreeGrafter"/>
</dbReference>
<feature type="coiled-coil region" evidence="4">
    <location>
        <begin position="13"/>
        <end position="58"/>
    </location>
</feature>
<name>A0A7I8K0E9_SPIIN</name>
<evidence type="ECO:0000256" key="1">
    <source>
        <dbReference type="ARBA" id="ARBA00004177"/>
    </source>
</evidence>
<evidence type="ECO:0000256" key="2">
    <source>
        <dbReference type="ARBA" id="ARBA00006190"/>
    </source>
</evidence>
<dbReference type="GO" id="GO:0005771">
    <property type="term" value="C:multivesicular body"/>
    <property type="evidence" value="ECO:0007669"/>
    <property type="project" value="TreeGrafter"/>
</dbReference>
<dbReference type="InterPro" id="IPR005024">
    <property type="entry name" value="Snf7_fam"/>
</dbReference>
<gene>
    <name evidence="5" type="ORF">SI8410_01001262</name>
</gene>
<dbReference type="GO" id="GO:0032511">
    <property type="term" value="P:late endosome to vacuole transport via multivesicular body sorting pathway"/>
    <property type="evidence" value="ECO:0007669"/>
    <property type="project" value="TreeGrafter"/>
</dbReference>
<sequence>MLKKLISRKPKKAQSTLATLDKLRETLENMEKKEDVLRKKISREVEKAKDLAKLKNKNAAIQCLKKKKLYEAQIEQLGNCQLKVHDQMIAMENANATTETVDALRRGASAVKSINHSLKIDEIDKTMEQLGEQSENMKQIQEALAVHSFAADDFDEDELEAELEELEEMDEQLPQPPQTIPAPPIVSAQELPAREVDDLAVRQAAMAL</sequence>
<dbReference type="OrthoDB" id="5592979at2759"/>
<keyword evidence="6" id="KW-1185">Reference proteome</keyword>
<accession>A0A7I8K0E9</accession>
<comment type="similarity">
    <text evidence="2">Belongs to the SNF7 family.</text>
</comment>
<dbReference type="Gene3D" id="1.10.287.1060">
    <property type="entry name" value="ESAT-6-like"/>
    <property type="match status" value="1"/>
</dbReference>
<dbReference type="GO" id="GO:0006900">
    <property type="term" value="P:vesicle budding from membrane"/>
    <property type="evidence" value="ECO:0007669"/>
    <property type="project" value="TreeGrafter"/>
</dbReference>